<proteinExistence type="inferred from homology"/>
<evidence type="ECO:0000256" key="1">
    <source>
        <dbReference type="ARBA" id="ARBA00001917"/>
    </source>
</evidence>
<evidence type="ECO:0000256" key="4">
    <source>
        <dbReference type="ARBA" id="ARBA00022643"/>
    </source>
</evidence>
<comment type="caution">
    <text evidence="7">The sequence shown here is derived from an EMBL/GenBank/DDBJ whole genome shotgun (WGS) entry which is preliminary data.</text>
</comment>
<dbReference type="PANTHER" id="PTHR43673:SF2">
    <property type="entry name" value="NITROREDUCTASE"/>
    <property type="match status" value="1"/>
</dbReference>
<comment type="cofactor">
    <cofactor evidence="1">
        <name>FMN</name>
        <dbReference type="ChEBI" id="CHEBI:58210"/>
    </cofactor>
</comment>
<sequence length="175" mass="19723">MSSFKQLSTDRRSCRDFKTTEIAPEHIETLFQSAFFAPSSKGRQGWDIIAVDNKADIEKLSEAKEHYISFIANAPLVVVLCGDKSVNDCWIEDASIVGVSMQYQAEELSLGSCWIQIRDRYLSDNTSCEEIVRGILDIPANQQVLALIAFGYPNKTNAPHNADKIKWEKVHIGKW</sequence>
<keyword evidence="3" id="KW-0285">Flavoprotein</keyword>
<dbReference type="InterPro" id="IPR029479">
    <property type="entry name" value="Nitroreductase"/>
</dbReference>
<evidence type="ECO:0000256" key="5">
    <source>
        <dbReference type="ARBA" id="ARBA00023002"/>
    </source>
</evidence>
<evidence type="ECO:0000259" key="6">
    <source>
        <dbReference type="Pfam" id="PF00881"/>
    </source>
</evidence>
<comment type="similarity">
    <text evidence="2">Belongs to the nitroreductase family.</text>
</comment>
<keyword evidence="4" id="KW-0288">FMN</keyword>
<evidence type="ECO:0000313" key="8">
    <source>
        <dbReference type="Proteomes" id="UP000788426"/>
    </source>
</evidence>
<dbReference type="CDD" id="cd02151">
    <property type="entry name" value="nitroreductase"/>
    <property type="match status" value="1"/>
</dbReference>
<dbReference type="Pfam" id="PF00881">
    <property type="entry name" value="Nitroreductase"/>
    <property type="match status" value="2"/>
</dbReference>
<feature type="domain" description="Nitroreductase" evidence="6">
    <location>
        <begin position="68"/>
        <end position="152"/>
    </location>
</feature>
<keyword evidence="5" id="KW-0560">Oxidoreductase</keyword>
<dbReference type="PANTHER" id="PTHR43673">
    <property type="entry name" value="NAD(P)H NITROREDUCTASE YDGI-RELATED"/>
    <property type="match status" value="1"/>
</dbReference>
<gene>
    <name evidence="7" type="ORF">KZO38_00070</name>
</gene>
<dbReference type="RefSeq" id="WP_219478785.1">
    <property type="nucleotide sequence ID" value="NZ_CAURQY010000015.1"/>
</dbReference>
<dbReference type="EMBL" id="JAHXCT010000001">
    <property type="protein sequence ID" value="MBW4768166.1"/>
    <property type="molecule type" value="Genomic_DNA"/>
</dbReference>
<protein>
    <submittedName>
        <fullName evidence="7">Nitroreductase family protein</fullName>
    </submittedName>
</protein>
<reference evidence="7 8" key="1">
    <citation type="submission" date="2021-07" db="EMBL/GenBank/DDBJ databases">
        <title>Genomic diversity and antimicrobial resistance of Prevotella spp. isolated from chronic lung disease airways.</title>
        <authorList>
            <person name="Webb K.A."/>
            <person name="Olagoke O.S."/>
            <person name="Baird T."/>
            <person name="Neill J."/>
            <person name="Pham A."/>
            <person name="Wells T.J."/>
            <person name="Ramsay K.A."/>
            <person name="Bell S.C."/>
            <person name="Sarovich D.S."/>
            <person name="Price E.P."/>
        </authorList>
    </citation>
    <scope>NUCLEOTIDE SEQUENCE [LARGE SCALE GENOMIC DNA]</scope>
    <source>
        <strain evidence="7 8">SCHI0011.S.12</strain>
    </source>
</reference>
<dbReference type="Proteomes" id="UP000788426">
    <property type="component" value="Unassembled WGS sequence"/>
</dbReference>
<evidence type="ECO:0000256" key="3">
    <source>
        <dbReference type="ARBA" id="ARBA00022630"/>
    </source>
</evidence>
<keyword evidence="8" id="KW-1185">Reference proteome</keyword>
<accession>A0ABS6YAF7</accession>
<name>A0ABS6YAF7_9BACT</name>
<evidence type="ECO:0000313" key="7">
    <source>
        <dbReference type="EMBL" id="MBW4768166.1"/>
    </source>
</evidence>
<evidence type="ECO:0000256" key="2">
    <source>
        <dbReference type="ARBA" id="ARBA00007118"/>
    </source>
</evidence>
<feature type="domain" description="Nitroreductase" evidence="6">
    <location>
        <begin position="10"/>
        <end position="63"/>
    </location>
</feature>
<organism evidence="7 8">
    <name type="scientific">Hoylesella nanceiensis</name>
    <dbReference type="NCBI Taxonomy" id="425941"/>
    <lineage>
        <taxon>Bacteria</taxon>
        <taxon>Pseudomonadati</taxon>
        <taxon>Bacteroidota</taxon>
        <taxon>Bacteroidia</taxon>
        <taxon>Bacteroidales</taxon>
        <taxon>Prevotellaceae</taxon>
        <taxon>Hoylesella</taxon>
    </lineage>
</organism>